<dbReference type="PANTHER" id="PTHR22946">
    <property type="entry name" value="DIENELACTONE HYDROLASE DOMAIN-CONTAINING PROTEIN-RELATED"/>
    <property type="match status" value="1"/>
</dbReference>
<dbReference type="EMBL" id="PVYX01000002">
    <property type="protein sequence ID" value="PRX53958.1"/>
    <property type="molecule type" value="Genomic_DNA"/>
</dbReference>
<name>A0A2T0M909_9FLAO</name>
<dbReference type="Proteomes" id="UP000237640">
    <property type="component" value="Unassembled WGS sequence"/>
</dbReference>
<dbReference type="PROSITE" id="PS51257">
    <property type="entry name" value="PROKAR_LIPOPROTEIN"/>
    <property type="match status" value="1"/>
</dbReference>
<dbReference type="InterPro" id="IPR029058">
    <property type="entry name" value="AB_hydrolase_fold"/>
</dbReference>
<dbReference type="AlphaFoldDB" id="A0A2T0M909"/>
<comment type="caution">
    <text evidence="2">The sequence shown here is derived from an EMBL/GenBank/DDBJ whole genome shotgun (WGS) entry which is preliminary data.</text>
</comment>
<dbReference type="OrthoDB" id="9808543at2"/>
<keyword evidence="3" id="KW-1185">Reference proteome</keyword>
<reference evidence="2 3" key="1">
    <citation type="submission" date="2018-03" db="EMBL/GenBank/DDBJ databases">
        <title>Genomic Encyclopedia of Archaeal and Bacterial Type Strains, Phase II (KMG-II): from individual species to whole genera.</title>
        <authorList>
            <person name="Goeker M."/>
        </authorList>
    </citation>
    <scope>NUCLEOTIDE SEQUENCE [LARGE SCALE GENOMIC DNA]</scope>
    <source>
        <strain evidence="2 3">DSM 25027</strain>
    </source>
</reference>
<dbReference type="RefSeq" id="WP_106145282.1">
    <property type="nucleotide sequence ID" value="NZ_PVYX01000002.1"/>
</dbReference>
<organism evidence="2 3">
    <name type="scientific">Flagellimonas meridianipacifica</name>
    <dbReference type="NCBI Taxonomy" id="1080225"/>
    <lineage>
        <taxon>Bacteria</taxon>
        <taxon>Pseudomonadati</taxon>
        <taxon>Bacteroidota</taxon>
        <taxon>Flavobacteriia</taxon>
        <taxon>Flavobacteriales</taxon>
        <taxon>Flavobacteriaceae</taxon>
        <taxon>Flagellimonas</taxon>
    </lineage>
</organism>
<dbReference type="Gene3D" id="3.40.50.1820">
    <property type="entry name" value="alpha/beta hydrolase"/>
    <property type="match status" value="1"/>
</dbReference>
<sequence length="292" mass="32995">MKKLFLVTFTVLMICGCKVFSQTAKLKEVGTRGWYTTQEPFAAFNPKHKSVEIWTPKNIKKPPVIVYAHGGAGYREDDQARVEMFRRNGFATISFDAYEMNGLDWKFVTRRVTNTGKQNLIWGVFKGAVEYALNGNDWDNQNIFFYGASNGGRTVLYAGGELANERVKGIISEAPAGSGYELGDVTIPTIILFGKLDTWAGKSETDYVWTRTYPNSPISIENWVQSQREKKHPVKFIFYKDAGHLLFEGPLEKVEVKRGDTIAFTAYQGASEETLKQYEKDVLGFVNNNMTN</sequence>
<keyword evidence="1 2" id="KW-0378">Hydrolase</keyword>
<proteinExistence type="predicted"/>
<dbReference type="PANTHER" id="PTHR22946:SF9">
    <property type="entry name" value="POLYKETIDE TRANSFERASE AF380"/>
    <property type="match status" value="1"/>
</dbReference>
<accession>A0A2T0M909</accession>
<dbReference type="InterPro" id="IPR050261">
    <property type="entry name" value="FrsA_esterase"/>
</dbReference>
<evidence type="ECO:0000256" key="1">
    <source>
        <dbReference type="ARBA" id="ARBA00022801"/>
    </source>
</evidence>
<gene>
    <name evidence="2" type="ORF">CLV81_2351</name>
</gene>
<evidence type="ECO:0000313" key="2">
    <source>
        <dbReference type="EMBL" id="PRX53958.1"/>
    </source>
</evidence>
<protein>
    <submittedName>
        <fullName evidence="2">Dienelactone hydrolase</fullName>
    </submittedName>
</protein>
<evidence type="ECO:0000313" key="3">
    <source>
        <dbReference type="Proteomes" id="UP000237640"/>
    </source>
</evidence>
<dbReference type="SUPFAM" id="SSF53474">
    <property type="entry name" value="alpha/beta-Hydrolases"/>
    <property type="match status" value="1"/>
</dbReference>
<dbReference type="GO" id="GO:0052689">
    <property type="term" value="F:carboxylic ester hydrolase activity"/>
    <property type="evidence" value="ECO:0007669"/>
    <property type="project" value="UniProtKB-ARBA"/>
</dbReference>